<protein>
    <submittedName>
        <fullName evidence="7">Alanine--glyoxylate aminotransferase family protein</fullName>
    </submittedName>
</protein>
<dbReference type="InterPro" id="IPR015424">
    <property type="entry name" value="PyrdxlP-dep_Trfase"/>
</dbReference>
<keyword evidence="5" id="KW-0663">Pyridoxal phosphate</keyword>
<accession>A0ABU5DZ69</accession>
<keyword evidence="4" id="KW-0808">Transferase</keyword>
<evidence type="ECO:0000256" key="2">
    <source>
        <dbReference type="ARBA" id="ARBA00009236"/>
    </source>
</evidence>
<evidence type="ECO:0000256" key="3">
    <source>
        <dbReference type="ARBA" id="ARBA00022576"/>
    </source>
</evidence>
<comment type="cofactor">
    <cofactor evidence="1">
        <name>pyridoxal 5'-phosphate</name>
        <dbReference type="ChEBI" id="CHEBI:597326"/>
    </cofactor>
</comment>
<keyword evidence="8" id="KW-1185">Reference proteome</keyword>
<dbReference type="Gene3D" id="3.40.640.10">
    <property type="entry name" value="Type I PLP-dependent aspartate aminotransferase-like (Major domain)"/>
    <property type="match status" value="1"/>
</dbReference>
<dbReference type="PANTHER" id="PTHR21152">
    <property type="entry name" value="AMINOTRANSFERASE CLASS V"/>
    <property type="match status" value="1"/>
</dbReference>
<dbReference type="RefSeq" id="WP_320501102.1">
    <property type="nucleotide sequence ID" value="NZ_JAXCLX010000002.1"/>
</dbReference>
<dbReference type="InterPro" id="IPR000192">
    <property type="entry name" value="Aminotrans_V_dom"/>
</dbReference>
<dbReference type="NCBIfam" id="NF046070">
    <property type="entry name" value="PyrdoxPyrvTramin"/>
    <property type="match status" value="1"/>
</dbReference>
<evidence type="ECO:0000259" key="6">
    <source>
        <dbReference type="Pfam" id="PF00266"/>
    </source>
</evidence>
<name>A0ABU5DZ69_9PROT</name>
<gene>
    <name evidence="7" type="ORF">SMD31_11855</name>
</gene>
<dbReference type="SUPFAM" id="SSF53383">
    <property type="entry name" value="PLP-dependent transferases"/>
    <property type="match status" value="1"/>
</dbReference>
<feature type="domain" description="Aminotransferase class V" evidence="6">
    <location>
        <begin position="112"/>
        <end position="320"/>
    </location>
</feature>
<dbReference type="EMBL" id="JAXCLX010000002">
    <property type="protein sequence ID" value="MDY0872627.1"/>
    <property type="molecule type" value="Genomic_DNA"/>
</dbReference>
<sequence>MSAPTIKEAVVTLSAGPVAVYPSVLRALSRPVAYHYDPYFQHFFESVAKKAATALRVKEPALLLQVEPAPAIEAAAASLIGPEDTVLNLASGVYGKGFGYWSARYHKDMVEIEVPFNEAIDPADVAAAFKQRPDIKIVSLVHHDTPSGTINPIREIGKIVRDHGALLLVDAVSSFGGMDVHPDDCHVDVFITGPGKCLGGAPGTTVVAVSERAWAHMEANPKAPRASILSYLDWKDAWRHDKPFPFTPSVAEINGLDAVFDQYLNEGPEKVWRRHALTAAATRAGVKAMGLELWAKTEAIASPTTTAIRVPDGVTEQAWVSTARDAFGVVFSGGFGATAGKVLRVGHMGPAAEPIYATTAITAMGGALRKLGHKVDVGAGIEAALAVIAAG</sequence>
<dbReference type="InterPro" id="IPR015421">
    <property type="entry name" value="PyrdxlP-dep_Trfase_major"/>
</dbReference>
<reference evidence="7 8" key="1">
    <citation type="journal article" date="2013" name="Antonie Van Leeuwenhoek">
        <title>Dongia rigui sp. nov., isolated from freshwater of a large wetland in Korea.</title>
        <authorList>
            <person name="Baik K.S."/>
            <person name="Hwang Y.M."/>
            <person name="Choi J.S."/>
            <person name="Kwon J."/>
            <person name="Seong C.N."/>
        </authorList>
    </citation>
    <scope>NUCLEOTIDE SEQUENCE [LARGE SCALE GENOMIC DNA]</scope>
    <source>
        <strain evidence="7 8">04SU4-P</strain>
    </source>
</reference>
<dbReference type="Gene3D" id="3.90.1150.10">
    <property type="entry name" value="Aspartate Aminotransferase, domain 1"/>
    <property type="match status" value="1"/>
</dbReference>
<comment type="caution">
    <text evidence="7">The sequence shown here is derived from an EMBL/GenBank/DDBJ whole genome shotgun (WGS) entry which is preliminary data.</text>
</comment>
<dbReference type="PANTHER" id="PTHR21152:SF24">
    <property type="entry name" value="ALANINE--GLYOXYLATE AMINOTRANSFERASE 1"/>
    <property type="match status" value="1"/>
</dbReference>
<evidence type="ECO:0000256" key="5">
    <source>
        <dbReference type="ARBA" id="ARBA00022898"/>
    </source>
</evidence>
<dbReference type="Proteomes" id="UP001271769">
    <property type="component" value="Unassembled WGS sequence"/>
</dbReference>
<dbReference type="PIRSF" id="PIRSF000524">
    <property type="entry name" value="SPT"/>
    <property type="match status" value="1"/>
</dbReference>
<organism evidence="7 8">
    <name type="scientific">Dongia rigui</name>
    <dbReference type="NCBI Taxonomy" id="940149"/>
    <lineage>
        <taxon>Bacteria</taxon>
        <taxon>Pseudomonadati</taxon>
        <taxon>Pseudomonadota</taxon>
        <taxon>Alphaproteobacteria</taxon>
        <taxon>Rhodospirillales</taxon>
        <taxon>Dongiaceae</taxon>
        <taxon>Dongia</taxon>
    </lineage>
</organism>
<evidence type="ECO:0000313" key="7">
    <source>
        <dbReference type="EMBL" id="MDY0872627.1"/>
    </source>
</evidence>
<keyword evidence="3 7" id="KW-0032">Aminotransferase</keyword>
<dbReference type="InterPro" id="IPR015422">
    <property type="entry name" value="PyrdxlP-dep_Trfase_small"/>
</dbReference>
<evidence type="ECO:0000256" key="1">
    <source>
        <dbReference type="ARBA" id="ARBA00001933"/>
    </source>
</evidence>
<evidence type="ECO:0000256" key="4">
    <source>
        <dbReference type="ARBA" id="ARBA00022679"/>
    </source>
</evidence>
<dbReference type="Pfam" id="PF00266">
    <property type="entry name" value="Aminotran_5"/>
    <property type="match status" value="1"/>
</dbReference>
<comment type="similarity">
    <text evidence="2">Belongs to the class-V pyridoxal-phosphate-dependent aminotransferase family.</text>
</comment>
<evidence type="ECO:0000313" key="8">
    <source>
        <dbReference type="Proteomes" id="UP001271769"/>
    </source>
</evidence>
<dbReference type="InterPro" id="IPR024169">
    <property type="entry name" value="SP_NH2Trfase/AEP_transaminase"/>
</dbReference>
<dbReference type="GO" id="GO:0008483">
    <property type="term" value="F:transaminase activity"/>
    <property type="evidence" value="ECO:0007669"/>
    <property type="project" value="UniProtKB-KW"/>
</dbReference>
<proteinExistence type="inferred from homology"/>